<dbReference type="Proteomes" id="UP000016569">
    <property type="component" value="Unassembled WGS sequence"/>
</dbReference>
<comment type="caution">
    <text evidence="4">The sequence shown here is derived from an EMBL/GenBank/DDBJ whole genome shotgun (WGS) entry which is preliminary data.</text>
</comment>
<keyword evidence="5" id="KW-1185">Reference proteome</keyword>
<dbReference type="GO" id="GO:0006508">
    <property type="term" value="P:proteolysis"/>
    <property type="evidence" value="ECO:0007669"/>
    <property type="project" value="InterPro"/>
</dbReference>
<dbReference type="PANTHER" id="PTHR42776">
    <property type="entry name" value="SERINE PEPTIDASE S9 FAMILY MEMBER"/>
    <property type="match status" value="1"/>
</dbReference>
<organism evidence="4 5">
    <name type="scientific">Brevundimonas abyssalis TAR-001</name>
    <dbReference type="NCBI Taxonomy" id="1391729"/>
    <lineage>
        <taxon>Bacteria</taxon>
        <taxon>Pseudomonadati</taxon>
        <taxon>Pseudomonadota</taxon>
        <taxon>Alphaproteobacteria</taxon>
        <taxon>Caulobacterales</taxon>
        <taxon>Caulobacteraceae</taxon>
        <taxon>Brevundimonas</taxon>
    </lineage>
</organism>
<dbReference type="EMBL" id="BATC01000005">
    <property type="protein sequence ID" value="GAD58275.1"/>
    <property type="molecule type" value="Genomic_DNA"/>
</dbReference>
<gene>
    <name evidence="4" type="ORF">MBEBAB_0525</name>
</gene>
<protein>
    <submittedName>
        <fullName evidence="4">Alanyl dipeptidyl peptidase</fullName>
    </submittedName>
</protein>
<feature type="chain" id="PRO_5035001669" evidence="2">
    <location>
        <begin position="27"/>
        <end position="731"/>
    </location>
</feature>
<keyword evidence="1" id="KW-0378">Hydrolase</keyword>
<evidence type="ECO:0000259" key="3">
    <source>
        <dbReference type="Pfam" id="PF00326"/>
    </source>
</evidence>
<dbReference type="InterPro" id="IPR029058">
    <property type="entry name" value="AB_hydrolase_fold"/>
</dbReference>
<evidence type="ECO:0000256" key="2">
    <source>
        <dbReference type="SAM" id="SignalP"/>
    </source>
</evidence>
<reference evidence="5" key="1">
    <citation type="journal article" date="2013" name="Genome Announc.">
        <title>Draft Genome Sequence of the Dimorphic Prosthecate Bacterium Brevundimonas abyssalis TAR-001T.</title>
        <authorList>
            <person name="Tsubouchi T."/>
            <person name="Nishi S."/>
            <person name="Usui K."/>
            <person name="Shimane Y."/>
            <person name="Takaki Y."/>
            <person name="Maruyama T."/>
            <person name="Hatada Y."/>
        </authorList>
    </citation>
    <scope>NUCLEOTIDE SEQUENCE [LARGE SCALE GENOMIC DNA]</scope>
    <source>
        <strain evidence="5">TAR-001</strain>
    </source>
</reference>
<dbReference type="Gene3D" id="3.40.50.1820">
    <property type="entry name" value="alpha/beta hydrolase"/>
    <property type="match status" value="1"/>
</dbReference>
<sequence length="731" mass="80321">MRRPVSLICLASATFLIAVHAGPASAGPANCAELLSADAVGEQAKTIEALDLARLRDFGEYARPQAAQPFSLSPDGKRIALLLRRADPESNSNCLGVVIVPTSGDTPPILADFHREGGAKAFGREYSERIRARHPGGLALSIVPKWSPDGKGLAFLKRLDGVTRIWRVDADGRHAGPLTPEGVDVEDFAWNSDGGSISYSTAHRALVAARLAREEEGLGGFHYDDRFMPFRSNRPLIADALPADFFSVDLATGAVGTTTGDHGLTHYFADERDAETSHRNARGDDVRVVLSDPDVWFSAPRLTVQMADGAKLSCDALACSDVVNAWWSSSGNEVIFLRQEGWGNSQLGMYRWQLGADEAIRAFATDDLLFGCQAQARYLICAHEASTQPRRIVRLDPNTGVMTPIYDPNPEVGRWRFGTVERLEWKSELGTETFGDLVLPPDHRPGERYPLIISTYSSKGFLRGGTGDEYPVQAFASRGYAVLSFNRPRTVGFTPSARTSVDVNRNALTGWSDRKNVHSALEEGIRLLVSRGIVDESRIGVTGLSEGSAIALWATFYSDLIAATAISSCCTSEVGNMALQGPLYARQFRGHGYPGLLERDTEFWKQIAPEHHVGRLTTPVLMQLADDEFYLAASTIAAAQEAESPVDLFVFPDEGHIKWQPAHRLAVYQRNLDWFDFWLKGAQHCGASRAAEYDRWRQWREDQSVEVIPTCEPADQPRAQTSASVSDMIRR</sequence>
<dbReference type="Pfam" id="PF00326">
    <property type="entry name" value="Peptidase_S9"/>
    <property type="match status" value="1"/>
</dbReference>
<dbReference type="PANTHER" id="PTHR42776:SF27">
    <property type="entry name" value="DIPEPTIDYL PEPTIDASE FAMILY MEMBER 6"/>
    <property type="match status" value="1"/>
</dbReference>
<feature type="signal peptide" evidence="2">
    <location>
        <begin position="1"/>
        <end position="26"/>
    </location>
</feature>
<dbReference type="Gene3D" id="2.120.10.30">
    <property type="entry name" value="TolB, C-terminal domain"/>
    <property type="match status" value="1"/>
</dbReference>
<name>A0A8E0NAZ5_9CAUL</name>
<dbReference type="InterPro" id="IPR053536">
    <property type="entry name" value="Lasso_peptide_isopeptidase"/>
</dbReference>
<dbReference type="GO" id="GO:0004252">
    <property type="term" value="F:serine-type endopeptidase activity"/>
    <property type="evidence" value="ECO:0007669"/>
    <property type="project" value="TreeGrafter"/>
</dbReference>
<dbReference type="InterPro" id="IPR001375">
    <property type="entry name" value="Peptidase_S9_cat"/>
</dbReference>
<evidence type="ECO:0000313" key="5">
    <source>
        <dbReference type="Proteomes" id="UP000016569"/>
    </source>
</evidence>
<evidence type="ECO:0000313" key="4">
    <source>
        <dbReference type="EMBL" id="GAD58275.1"/>
    </source>
</evidence>
<feature type="domain" description="Peptidase S9 prolyl oligopeptidase catalytic" evidence="3">
    <location>
        <begin position="523"/>
        <end position="680"/>
    </location>
</feature>
<proteinExistence type="predicted"/>
<dbReference type="SUPFAM" id="SSF53474">
    <property type="entry name" value="alpha/beta-Hydrolases"/>
    <property type="match status" value="1"/>
</dbReference>
<dbReference type="NCBIfam" id="NF033523">
    <property type="entry name" value="lasso_peptidase"/>
    <property type="match status" value="1"/>
</dbReference>
<dbReference type="InterPro" id="IPR011042">
    <property type="entry name" value="6-blade_b-propeller_TolB-like"/>
</dbReference>
<accession>A0A8E0NAZ5</accession>
<keyword evidence="2" id="KW-0732">Signal</keyword>
<dbReference type="SUPFAM" id="SSF82171">
    <property type="entry name" value="DPP6 N-terminal domain-like"/>
    <property type="match status" value="1"/>
</dbReference>
<evidence type="ECO:0000256" key="1">
    <source>
        <dbReference type="ARBA" id="ARBA00022801"/>
    </source>
</evidence>
<dbReference type="AlphaFoldDB" id="A0A8E0NAZ5"/>